<reference evidence="3 4" key="1">
    <citation type="submission" date="2019-10" db="EMBL/GenBank/DDBJ databases">
        <title>Streptomyces smaragdinus sp. nov. and Streptomyces fabii sp. nov., isolated from the gut of fungus growing-termite Macrotermes natalensis.</title>
        <authorList>
            <person name="Schwitalla J."/>
            <person name="Benndorf R."/>
            <person name="Martin K."/>
            <person name="De Beer W."/>
            <person name="Kaster A.-K."/>
            <person name="Vollmers J."/>
            <person name="Poulsen M."/>
            <person name="Beemelmanns C."/>
        </authorList>
    </citation>
    <scope>NUCLEOTIDE SEQUENCE [LARGE SCALE GENOMIC DNA]</scope>
    <source>
        <strain evidence="3 4">RB5</strain>
    </source>
</reference>
<name>A0A7K0CD50_9ACTN</name>
<sequence>MRTKQPNWPELAATFLRHPGSVPHARKWARGVLDEAGASGDVLDVAELLVSEVVTNAVVHGGGEVVTVTVHDDLSLAVWDNSPCLPRPRDAALTDEGGRGLAMLGMFAPGYSVRACASGGKTVRFTPRTYADGWA</sequence>
<dbReference type="EMBL" id="WEGJ01000003">
    <property type="protein sequence ID" value="MQY11381.1"/>
    <property type="molecule type" value="Genomic_DNA"/>
</dbReference>
<comment type="caution">
    <text evidence="3">The sequence shown here is derived from an EMBL/GenBank/DDBJ whole genome shotgun (WGS) entry which is preliminary data.</text>
</comment>
<evidence type="ECO:0000313" key="4">
    <source>
        <dbReference type="Proteomes" id="UP000466345"/>
    </source>
</evidence>
<dbReference type="AlphaFoldDB" id="A0A7K0CD50"/>
<protein>
    <recommendedName>
        <fullName evidence="2">Histidine kinase/HSP90-like ATPase domain-containing protein</fullName>
    </recommendedName>
</protein>
<dbReference type="PANTHER" id="PTHR35526:SF3">
    <property type="entry name" value="ANTI-SIGMA-F FACTOR RSBW"/>
    <property type="match status" value="1"/>
</dbReference>
<dbReference type="SUPFAM" id="SSF55874">
    <property type="entry name" value="ATPase domain of HSP90 chaperone/DNA topoisomerase II/histidine kinase"/>
    <property type="match status" value="1"/>
</dbReference>
<dbReference type="Proteomes" id="UP000466345">
    <property type="component" value="Unassembled WGS sequence"/>
</dbReference>
<dbReference type="InterPro" id="IPR003594">
    <property type="entry name" value="HATPase_dom"/>
</dbReference>
<dbReference type="RefSeq" id="WP_153450642.1">
    <property type="nucleotide sequence ID" value="NZ_WEGJ01000003.1"/>
</dbReference>
<feature type="domain" description="Histidine kinase/HSP90-like ATPase" evidence="2">
    <location>
        <begin position="19"/>
        <end position="126"/>
    </location>
</feature>
<dbReference type="InterPro" id="IPR036890">
    <property type="entry name" value="HATPase_C_sf"/>
</dbReference>
<keyword evidence="1" id="KW-0808">Transferase</keyword>
<organism evidence="3 4">
    <name type="scientific">Streptomyces smaragdinus</name>
    <dbReference type="NCBI Taxonomy" id="2585196"/>
    <lineage>
        <taxon>Bacteria</taxon>
        <taxon>Bacillati</taxon>
        <taxon>Actinomycetota</taxon>
        <taxon>Actinomycetes</taxon>
        <taxon>Kitasatosporales</taxon>
        <taxon>Streptomycetaceae</taxon>
        <taxon>Streptomyces</taxon>
    </lineage>
</organism>
<evidence type="ECO:0000313" key="3">
    <source>
        <dbReference type="EMBL" id="MQY11381.1"/>
    </source>
</evidence>
<dbReference type="Pfam" id="PF13581">
    <property type="entry name" value="HATPase_c_2"/>
    <property type="match status" value="1"/>
</dbReference>
<dbReference type="Gene3D" id="3.30.565.10">
    <property type="entry name" value="Histidine kinase-like ATPase, C-terminal domain"/>
    <property type="match status" value="1"/>
</dbReference>
<keyword evidence="4" id="KW-1185">Reference proteome</keyword>
<dbReference type="InterPro" id="IPR050267">
    <property type="entry name" value="Anti-sigma-factor_SerPK"/>
</dbReference>
<keyword evidence="1" id="KW-0723">Serine/threonine-protein kinase</keyword>
<evidence type="ECO:0000256" key="1">
    <source>
        <dbReference type="ARBA" id="ARBA00022527"/>
    </source>
</evidence>
<proteinExistence type="predicted"/>
<dbReference type="GO" id="GO:0004674">
    <property type="term" value="F:protein serine/threonine kinase activity"/>
    <property type="evidence" value="ECO:0007669"/>
    <property type="project" value="UniProtKB-KW"/>
</dbReference>
<keyword evidence="1" id="KW-0418">Kinase</keyword>
<accession>A0A7K0CD50</accession>
<dbReference type="CDD" id="cd16936">
    <property type="entry name" value="HATPase_RsbW-like"/>
    <property type="match status" value="1"/>
</dbReference>
<gene>
    <name evidence="3" type="ORF">SRB5_14970</name>
</gene>
<evidence type="ECO:0000259" key="2">
    <source>
        <dbReference type="Pfam" id="PF13581"/>
    </source>
</evidence>
<dbReference type="OrthoDB" id="3853431at2"/>
<dbReference type="PANTHER" id="PTHR35526">
    <property type="entry name" value="ANTI-SIGMA-F FACTOR RSBW-RELATED"/>
    <property type="match status" value="1"/>
</dbReference>